<keyword evidence="5" id="KW-0472">Membrane</keyword>
<evidence type="ECO:0000256" key="5">
    <source>
        <dbReference type="ARBA" id="ARBA00023136"/>
    </source>
</evidence>
<comment type="function">
    <text evidence="1">Required for peroxisome inheritance.</text>
</comment>
<dbReference type="GO" id="GO:0005780">
    <property type="term" value="C:extrinsic component of intraperoxisomal membrane"/>
    <property type="evidence" value="ECO:0007669"/>
    <property type="project" value="InterPro"/>
</dbReference>
<protein>
    <recommendedName>
        <fullName evidence="4">Inheritance of peroxisomes protein 1</fullName>
    </recommendedName>
</protein>
<evidence type="ECO:0000256" key="1">
    <source>
        <dbReference type="ARBA" id="ARBA00003594"/>
    </source>
</evidence>
<organism evidence="6 7">
    <name type="scientific">Ambrosiozyma monospora</name>
    <name type="common">Yeast</name>
    <name type="synonym">Endomycopsis monosporus</name>
    <dbReference type="NCBI Taxonomy" id="43982"/>
    <lineage>
        <taxon>Eukaryota</taxon>
        <taxon>Fungi</taxon>
        <taxon>Dikarya</taxon>
        <taxon>Ascomycota</taxon>
        <taxon>Saccharomycotina</taxon>
        <taxon>Pichiomycetes</taxon>
        <taxon>Pichiales</taxon>
        <taxon>Pichiaceae</taxon>
        <taxon>Ambrosiozyma</taxon>
    </lineage>
</organism>
<comment type="similarity">
    <text evidence="3">Belongs to the INP1 family.</text>
</comment>
<keyword evidence="7" id="KW-1185">Reference proteome</keyword>
<dbReference type="OrthoDB" id="3980558at2759"/>
<dbReference type="Pfam" id="PF12634">
    <property type="entry name" value="Inp1"/>
    <property type="match status" value="1"/>
</dbReference>
<evidence type="ECO:0000313" key="7">
    <source>
        <dbReference type="Proteomes" id="UP001165063"/>
    </source>
</evidence>
<gene>
    <name evidence="6" type="ORF">Amon01_000859100</name>
</gene>
<evidence type="ECO:0000313" key="6">
    <source>
        <dbReference type="EMBL" id="GMG56524.1"/>
    </source>
</evidence>
<dbReference type="InterPro" id="IPR024758">
    <property type="entry name" value="Inp1"/>
</dbReference>
<reference evidence="6" key="1">
    <citation type="submission" date="2023-04" db="EMBL/GenBank/DDBJ databases">
        <title>Ambrosiozyma monospora NBRC 1965.</title>
        <authorList>
            <person name="Ichikawa N."/>
            <person name="Sato H."/>
            <person name="Tonouchi N."/>
        </authorList>
    </citation>
    <scope>NUCLEOTIDE SEQUENCE</scope>
    <source>
        <strain evidence="6">NBRC 1965</strain>
    </source>
</reference>
<sequence>MTCGSVEYPLMKRTRILKVNRDSFILPLFNPERYWKISLFTDDYWVIHDLEKVFAMTCQFHDFTSDQFSDQRDYIQERTTTPIKELRNDQESFERERDCGFDTLLVPISCEGKESPIDMITDGFHIEQDLEGGNAHVVDLDSTQEMENLLSTNPLENIDSRNSNQELVMPDLEPLASGVFQSESSLSPETVLMRSSSTPTIASTVACFEGEMYATIPNEIYGSHIQYKPNQRLAGVQVFSDDPILQKYIPKLEHPMPVRPPSQSSLASILDQFRDYSDDDSNSMSDDSNDDTLFKLIDSSFNNKNESVMENEHSESTLISYNNGSLINNKKSCADISSWMDARTELETKSKNINQRYSLKFKQIDIPDISSSRRLTLSQLQDVNKGSRITFDKLSGKDVLKNSKVFSGLKYGVNTNSGGNEYSHKNESGTNETNLFNGGVWDYFNKLLDVHNQ</sequence>
<dbReference type="Proteomes" id="UP001165063">
    <property type="component" value="Unassembled WGS sequence"/>
</dbReference>
<dbReference type="EMBL" id="BSXU01007763">
    <property type="protein sequence ID" value="GMG56524.1"/>
    <property type="molecule type" value="Genomic_DNA"/>
</dbReference>
<accession>A0A9W7DKX3</accession>
<evidence type="ECO:0000256" key="2">
    <source>
        <dbReference type="ARBA" id="ARBA00004421"/>
    </source>
</evidence>
<name>A0A9W7DKX3_AMBMO</name>
<evidence type="ECO:0000256" key="4">
    <source>
        <dbReference type="ARBA" id="ARBA00021397"/>
    </source>
</evidence>
<dbReference type="GO" id="GO:0045033">
    <property type="term" value="P:peroxisome inheritance"/>
    <property type="evidence" value="ECO:0007669"/>
    <property type="project" value="InterPro"/>
</dbReference>
<comment type="caution">
    <text evidence="6">The sequence shown here is derived from an EMBL/GenBank/DDBJ whole genome shotgun (WGS) entry which is preliminary data.</text>
</comment>
<proteinExistence type="inferred from homology"/>
<dbReference type="AlphaFoldDB" id="A0A9W7DKX3"/>
<comment type="subcellular location">
    <subcellularLocation>
        <location evidence="2">Peroxisome membrane</location>
        <topology evidence="2">Peripheral membrane protein</topology>
    </subcellularLocation>
</comment>
<evidence type="ECO:0000256" key="3">
    <source>
        <dbReference type="ARBA" id="ARBA00010707"/>
    </source>
</evidence>